<accession>A0AAE3KN49</accession>
<organism evidence="2 3">
    <name type="scientific">Limnofasciculus baicalensis BBK-W-15</name>
    <dbReference type="NCBI Taxonomy" id="2699891"/>
    <lineage>
        <taxon>Bacteria</taxon>
        <taxon>Bacillati</taxon>
        <taxon>Cyanobacteriota</taxon>
        <taxon>Cyanophyceae</taxon>
        <taxon>Coleofasciculales</taxon>
        <taxon>Coleofasciculaceae</taxon>
        <taxon>Limnofasciculus</taxon>
        <taxon>Limnofasciculus baicalensis</taxon>
    </lineage>
</organism>
<evidence type="ECO:0000313" key="2">
    <source>
        <dbReference type="EMBL" id="MCP2729944.1"/>
    </source>
</evidence>
<sequence length="471" mass="53567">MPENSILPLVNDSAIIDEISLSLYQAVVDIQQQQPQLLQEKYRKIDWRDLRYQEAFSRKLKSELRKSVDWNTRLRKIQRLLQIFLVSAYFKTPEFGKLIQEIRDVIQRQIPVESNGLGHSKITEATTSPLANSFPGIAILLLDAENLQLDIETEKFLTGLCTYPIQIKVAFANWRSMGKKDAEFHTRGYELIHVPPGKDSADVKMATVGSSIFVHYPTAREVLVCSSDGVMTHLYNTLQTHGLTVYLVRKKGDNITVLNSKTNQAQTHSLIPVPDVPSREEFILQIKNIIKAEKARTKQNWFKISRISNRFHSKYKIAMTQVGAVHFPGQKVRDIFTQYPHDFALHQLPDESGSYITLFEVEAPNPVTQNDRVISQDTKTNDSLLVNVESPETIEQVLFNIIKALTTKSNLKYVAIANVATEFQKQYGKSITKAMQDLNLGTKFPVFLQSCSAFKLKKIGSVYHVALQENE</sequence>
<name>A0AAE3KN49_9CYAN</name>
<dbReference type="RefSeq" id="WP_254012717.1">
    <property type="nucleotide sequence ID" value="NZ_JAMZMM010000156.1"/>
</dbReference>
<evidence type="ECO:0000259" key="1">
    <source>
        <dbReference type="Pfam" id="PF01936"/>
    </source>
</evidence>
<feature type="domain" description="NYN" evidence="1">
    <location>
        <begin position="140"/>
        <end position="249"/>
    </location>
</feature>
<reference evidence="2" key="1">
    <citation type="submission" date="2022-06" db="EMBL/GenBank/DDBJ databases">
        <title>New cyanobacteria of genus Symplocastrum in benthos of Lake Baikal.</title>
        <authorList>
            <person name="Sorokovikova E."/>
            <person name="Tikhonova I."/>
            <person name="Krasnopeev A."/>
            <person name="Evseev P."/>
            <person name="Gladkikh A."/>
            <person name="Belykh O."/>
        </authorList>
    </citation>
    <scope>NUCLEOTIDE SEQUENCE</scope>
    <source>
        <strain evidence="2">BBK-W-15</strain>
    </source>
</reference>
<proteinExistence type="predicted"/>
<dbReference type="Proteomes" id="UP001204953">
    <property type="component" value="Unassembled WGS sequence"/>
</dbReference>
<dbReference type="Pfam" id="PF01936">
    <property type="entry name" value="NYN"/>
    <property type="match status" value="1"/>
</dbReference>
<dbReference type="GO" id="GO:0004540">
    <property type="term" value="F:RNA nuclease activity"/>
    <property type="evidence" value="ECO:0007669"/>
    <property type="project" value="InterPro"/>
</dbReference>
<comment type="caution">
    <text evidence="2">The sequence shown here is derived from an EMBL/GenBank/DDBJ whole genome shotgun (WGS) entry which is preliminary data.</text>
</comment>
<gene>
    <name evidence="2" type="ORF">NJ959_16035</name>
</gene>
<protein>
    <submittedName>
        <fullName evidence="2">NYN domain-containing protein</fullName>
    </submittedName>
</protein>
<dbReference type="AlphaFoldDB" id="A0AAE3KN49"/>
<dbReference type="InterPro" id="IPR021139">
    <property type="entry name" value="NYN"/>
</dbReference>
<dbReference type="EMBL" id="JAMZMM010000156">
    <property type="protein sequence ID" value="MCP2729944.1"/>
    <property type="molecule type" value="Genomic_DNA"/>
</dbReference>
<keyword evidence="3" id="KW-1185">Reference proteome</keyword>
<evidence type="ECO:0000313" key="3">
    <source>
        <dbReference type="Proteomes" id="UP001204953"/>
    </source>
</evidence>